<proteinExistence type="inferred from homology"/>
<keyword evidence="6" id="KW-1185">Reference proteome</keyword>
<dbReference type="InterPro" id="IPR012334">
    <property type="entry name" value="Pectin_lyas_fold"/>
</dbReference>
<comment type="caution">
    <text evidence="5">The sequence shown here is derived from an EMBL/GenBank/DDBJ whole genome shotgun (WGS) entry which is preliminary data.</text>
</comment>
<gene>
    <name evidence="5" type="ORF">GCM10022223_45030</name>
</gene>
<dbReference type="Gene3D" id="3.40.50.300">
    <property type="entry name" value="P-loop containing nucleotide triphosphate hydrolases"/>
    <property type="match status" value="2"/>
</dbReference>
<dbReference type="InterPro" id="IPR000641">
    <property type="entry name" value="CbxX/CfxQ"/>
</dbReference>
<dbReference type="InterPro" id="IPR011050">
    <property type="entry name" value="Pectin_lyase_fold/virulence"/>
</dbReference>
<dbReference type="InterPro" id="IPR006626">
    <property type="entry name" value="PbH1"/>
</dbReference>
<dbReference type="SMART" id="SM00710">
    <property type="entry name" value="PbH1"/>
    <property type="match status" value="15"/>
</dbReference>
<dbReference type="Pfam" id="PF17866">
    <property type="entry name" value="AAA_lid_6"/>
    <property type="match status" value="2"/>
</dbReference>
<dbReference type="InterPro" id="IPR003593">
    <property type="entry name" value="AAA+_ATPase"/>
</dbReference>
<dbReference type="InterPro" id="IPR003959">
    <property type="entry name" value="ATPase_AAA_core"/>
</dbReference>
<reference evidence="6" key="1">
    <citation type="journal article" date="2019" name="Int. J. Syst. Evol. Microbiol.">
        <title>The Global Catalogue of Microorganisms (GCM) 10K type strain sequencing project: providing services to taxonomists for standard genome sequencing and annotation.</title>
        <authorList>
            <consortium name="The Broad Institute Genomics Platform"/>
            <consortium name="The Broad Institute Genome Sequencing Center for Infectious Disease"/>
            <person name="Wu L."/>
            <person name="Ma J."/>
        </authorList>
    </citation>
    <scope>NUCLEOTIDE SEQUENCE [LARGE SCALE GENOMIC DNA]</scope>
    <source>
        <strain evidence="6">JCM 16902</strain>
    </source>
</reference>
<dbReference type="InterPro" id="IPR041627">
    <property type="entry name" value="AAA_lid_6"/>
</dbReference>
<evidence type="ECO:0000313" key="6">
    <source>
        <dbReference type="Proteomes" id="UP001501074"/>
    </source>
</evidence>
<dbReference type="InterPro" id="IPR027417">
    <property type="entry name" value="P-loop_NTPase"/>
</dbReference>
<dbReference type="Gene3D" id="1.10.8.60">
    <property type="match status" value="2"/>
</dbReference>
<dbReference type="SUPFAM" id="SSF51126">
    <property type="entry name" value="Pectin lyase-like"/>
    <property type="match status" value="2"/>
</dbReference>
<dbReference type="EMBL" id="BAAAZO010000009">
    <property type="protein sequence ID" value="GAA3623039.1"/>
    <property type="molecule type" value="Genomic_DNA"/>
</dbReference>
<keyword evidence="2" id="KW-0547">Nucleotide-binding</keyword>
<accession>A0ABP6ZZK7</accession>
<dbReference type="Proteomes" id="UP001501074">
    <property type="component" value="Unassembled WGS sequence"/>
</dbReference>
<dbReference type="SUPFAM" id="SSF52540">
    <property type="entry name" value="P-loop containing nucleoside triphosphate hydrolases"/>
    <property type="match status" value="2"/>
</dbReference>
<dbReference type="Pfam" id="PF00004">
    <property type="entry name" value="AAA"/>
    <property type="match status" value="2"/>
</dbReference>
<evidence type="ECO:0000313" key="5">
    <source>
        <dbReference type="EMBL" id="GAA3623039.1"/>
    </source>
</evidence>
<evidence type="ECO:0000256" key="3">
    <source>
        <dbReference type="ARBA" id="ARBA00022840"/>
    </source>
</evidence>
<feature type="domain" description="AAA+ ATPase" evidence="4">
    <location>
        <begin position="605"/>
        <end position="746"/>
    </location>
</feature>
<dbReference type="PANTHER" id="PTHR43392:SF2">
    <property type="entry name" value="AAA-TYPE ATPASE FAMILY PROTEIN _ ANKYRIN REPEAT FAMILY PROTEIN"/>
    <property type="match status" value="1"/>
</dbReference>
<dbReference type="CDD" id="cd00009">
    <property type="entry name" value="AAA"/>
    <property type="match status" value="1"/>
</dbReference>
<keyword evidence="3" id="KW-0067">ATP-binding</keyword>
<evidence type="ECO:0000256" key="2">
    <source>
        <dbReference type="ARBA" id="ARBA00022741"/>
    </source>
</evidence>
<comment type="similarity">
    <text evidence="1">Belongs to the CbxX/CfxQ family.</text>
</comment>
<dbReference type="PANTHER" id="PTHR43392">
    <property type="entry name" value="AAA-TYPE ATPASE FAMILY PROTEIN / ANKYRIN REPEAT FAMILY PROTEIN"/>
    <property type="match status" value="1"/>
</dbReference>
<dbReference type="InterPro" id="IPR050773">
    <property type="entry name" value="CbxX/CfxQ_RuBisCO_ESX"/>
</dbReference>
<dbReference type="SMART" id="SM00382">
    <property type="entry name" value="AAA"/>
    <property type="match status" value="2"/>
</dbReference>
<dbReference type="Pfam" id="PF13229">
    <property type="entry name" value="Beta_helix"/>
    <property type="match status" value="2"/>
</dbReference>
<organism evidence="5 6">
    <name type="scientific">Kineosporia mesophila</name>
    <dbReference type="NCBI Taxonomy" id="566012"/>
    <lineage>
        <taxon>Bacteria</taxon>
        <taxon>Bacillati</taxon>
        <taxon>Actinomycetota</taxon>
        <taxon>Actinomycetes</taxon>
        <taxon>Kineosporiales</taxon>
        <taxon>Kineosporiaceae</taxon>
        <taxon>Kineosporia</taxon>
    </lineage>
</organism>
<protein>
    <recommendedName>
        <fullName evidence="4">AAA+ ATPase domain-containing protein</fullName>
    </recommendedName>
</protein>
<dbReference type="Gene3D" id="2.160.20.10">
    <property type="entry name" value="Single-stranded right-handed beta-helix, Pectin lyase-like"/>
    <property type="match status" value="2"/>
</dbReference>
<dbReference type="PRINTS" id="PR00819">
    <property type="entry name" value="CBXCFQXSUPER"/>
</dbReference>
<evidence type="ECO:0000259" key="4">
    <source>
        <dbReference type="SMART" id="SM00382"/>
    </source>
</evidence>
<evidence type="ECO:0000256" key="1">
    <source>
        <dbReference type="ARBA" id="ARBA00010378"/>
    </source>
</evidence>
<feature type="domain" description="AAA+ ATPase" evidence="4">
    <location>
        <begin position="885"/>
        <end position="1024"/>
    </location>
</feature>
<dbReference type="InterPro" id="IPR039448">
    <property type="entry name" value="Beta_helix"/>
</dbReference>
<name>A0ABP6ZZK7_9ACTN</name>
<sequence length="1109" mass="117367">MRRFEEGYGVTTQVLVVSTDQADAYRTIGAALQSARPGAVISVRAGRYEENLVISKIVTIAADDARGSVRISPRRGVVVRVVAEAVKLSGLVMQGQDPEVAAVEITRGQTAMDDCEVIGGSWAAVVARPQGSVAMRGCRVTNAQGAGIVDTSDAGSVIEDCVIEHLDTSAVVIAENAKTTVRHSVMRDARGNGVCVNGAGRGTIEDCEISATDKPGIAMEQSSSTRILRTRVSDASVGIYLGSEARVVLEDCVVSRSRGTGIALTNGTDPLLRRCRSELSGGFGIHVSAKSRGTFEECEVSGSKKAGVWVGGSSGPTFTRLVVKDGSDTGVLLDEECVAEFDRLRVNDVAGVGIRVRGGSNPMIRRTDVTQTAGHGVEVVENSRGRLQTLEIENAGGAGLRIAEGGSPHVGQMAIRDAAKSGVLVGEGGLAVLRDCDITGSVEDGAVVEPGGDLSLSRSRIRRSRRHGVLVSSGARAAVGGCEVTDNGGDGVRLESAETVSVTDTTVTGNRGSGVRQTIPSERQSIENLTSRDNRVPDAYGTVTADAGGLDLAGQAPARPDLEGPMAQLQALVGLAGVKQQVSSLVNLNRLARRRAQANMAALPMSRHLIFAGPPGTGKTTVARLYGAILAELGALRSGHLVEVARADLVAQIVGGTAIKTTEVFNRALGGVLFVDEAYSLSPAERGSGPDFGREAVDTLVKLMEDHRDDVVVIAAGYSTEMRAFLQSNPGLASRFSRTIEFENYSDAELVTIVESFCRAHDYQLAEGVPQALAQAFSRMVKDESFGNGRAARKTFEEMIDRQATRLAEQESVTEEDLPLMLPQDVGIPLAKGELGDANSALPDLLAGLRNMIGLARVKTEVEGLVELLQAVRRRTQAGLPAPLMSHHLVFTGPPGTGKTTVARLYAGLLAAMGVLPRGQLVEVSRSDLVGRFVGQTAQLTRDAFDRARGGVLFIDEAYTLTQSNSSSDFGREAVDTLVKLMEDFRDEVVVIVAGYSAEMGQFLASNPGLSSRFSRYVVFENYTADELTEIVARHAQAAGYELADSARGQLTAHFAGVANSPTFGNARYARQVLENMITRQAARLNRISAPSMDELRRLEASDLNVLVS</sequence>